<protein>
    <submittedName>
        <fullName evidence="1">Uncharacterized protein</fullName>
    </submittedName>
</protein>
<sequence>MDTNLLDTCKEARCEIEGATSVLDNPIDNCFKMLADNQRNEGLFNEDPKELRKWLREMEHKLENAPTLSEATLLTCAELQNHLAEHSLKISFGNHFKSLRQLTPQQTGEMGEKSAWNGLKMSSSRSYWNCATQSEF</sequence>
<evidence type="ECO:0000313" key="1">
    <source>
        <dbReference type="EnsemblMetazoa" id="GAUT051829-PA"/>
    </source>
</evidence>
<dbReference type="AlphaFoldDB" id="A0A1A9VYJ4"/>
<keyword evidence="2" id="KW-1185">Reference proteome</keyword>
<dbReference type="VEuPathDB" id="VectorBase:GAUT051829"/>
<accession>A0A1A9VYJ4</accession>
<reference evidence="1" key="1">
    <citation type="submission" date="2020-05" db="UniProtKB">
        <authorList>
            <consortium name="EnsemblMetazoa"/>
        </authorList>
    </citation>
    <scope>IDENTIFICATION</scope>
    <source>
        <strain evidence="1">TTRI</strain>
    </source>
</reference>
<evidence type="ECO:0000313" key="2">
    <source>
        <dbReference type="Proteomes" id="UP000078200"/>
    </source>
</evidence>
<dbReference type="Proteomes" id="UP000078200">
    <property type="component" value="Unassembled WGS sequence"/>
</dbReference>
<dbReference type="STRING" id="7395.A0A1A9VYJ4"/>
<organism evidence="1 2">
    <name type="scientific">Glossina austeni</name>
    <name type="common">Savannah tsetse fly</name>
    <dbReference type="NCBI Taxonomy" id="7395"/>
    <lineage>
        <taxon>Eukaryota</taxon>
        <taxon>Metazoa</taxon>
        <taxon>Ecdysozoa</taxon>
        <taxon>Arthropoda</taxon>
        <taxon>Hexapoda</taxon>
        <taxon>Insecta</taxon>
        <taxon>Pterygota</taxon>
        <taxon>Neoptera</taxon>
        <taxon>Endopterygota</taxon>
        <taxon>Diptera</taxon>
        <taxon>Brachycera</taxon>
        <taxon>Muscomorpha</taxon>
        <taxon>Hippoboscoidea</taxon>
        <taxon>Glossinidae</taxon>
        <taxon>Glossina</taxon>
    </lineage>
</organism>
<dbReference type="EnsemblMetazoa" id="GAUT051829-RA">
    <property type="protein sequence ID" value="GAUT051829-PA"/>
    <property type="gene ID" value="GAUT051829"/>
</dbReference>
<proteinExistence type="predicted"/>
<name>A0A1A9VYJ4_GLOAU</name>